<dbReference type="Pfam" id="PF00440">
    <property type="entry name" value="TetR_N"/>
    <property type="match status" value="1"/>
</dbReference>
<feature type="region of interest" description="Disordered" evidence="5">
    <location>
        <begin position="186"/>
        <end position="217"/>
    </location>
</feature>
<dbReference type="Pfam" id="PF17937">
    <property type="entry name" value="TetR_C_28"/>
    <property type="match status" value="1"/>
</dbReference>
<keyword evidence="3" id="KW-0804">Transcription</keyword>
<dbReference type="Proteomes" id="UP000580517">
    <property type="component" value="Unassembled WGS sequence"/>
</dbReference>
<dbReference type="InterPro" id="IPR036271">
    <property type="entry name" value="Tet_transcr_reg_TetR-rel_C_sf"/>
</dbReference>
<dbReference type="InterPro" id="IPR001647">
    <property type="entry name" value="HTH_TetR"/>
</dbReference>
<dbReference type="InterPro" id="IPR009057">
    <property type="entry name" value="Homeodomain-like_sf"/>
</dbReference>
<keyword evidence="2 4" id="KW-0238">DNA-binding</keyword>
<gene>
    <name evidence="7" type="ORF">H0A68_10355</name>
</gene>
<comment type="caution">
    <text evidence="7">The sequence shown here is derived from an EMBL/GenBank/DDBJ whole genome shotgun (WGS) entry which is preliminary data.</text>
</comment>
<dbReference type="RefSeq" id="WP_129969570.1">
    <property type="nucleotide sequence ID" value="NZ_JACCEW010000003.1"/>
</dbReference>
<reference evidence="7 8" key="1">
    <citation type="submission" date="2020-07" db="EMBL/GenBank/DDBJ databases">
        <title>Taxonomic revisions and descriptions of new bacterial species based on genomic comparisons in the high-G+C-content subgroup of the family Alcaligenaceae.</title>
        <authorList>
            <person name="Szabo A."/>
            <person name="Felfoldi T."/>
        </authorList>
    </citation>
    <scope>NUCLEOTIDE SEQUENCE [LARGE SCALE GENOMIC DNA]</scope>
    <source>
        <strain evidence="7 8">DSM 25264</strain>
    </source>
</reference>
<accession>A0A853FAZ9</accession>
<evidence type="ECO:0000256" key="3">
    <source>
        <dbReference type="ARBA" id="ARBA00023163"/>
    </source>
</evidence>
<evidence type="ECO:0000256" key="5">
    <source>
        <dbReference type="SAM" id="MobiDB-lite"/>
    </source>
</evidence>
<name>A0A853FAZ9_9BURK</name>
<dbReference type="SUPFAM" id="SSF48498">
    <property type="entry name" value="Tetracyclin repressor-like, C-terminal domain"/>
    <property type="match status" value="1"/>
</dbReference>
<dbReference type="OrthoDB" id="116240at2"/>
<evidence type="ECO:0000256" key="1">
    <source>
        <dbReference type="ARBA" id="ARBA00023015"/>
    </source>
</evidence>
<dbReference type="InterPro" id="IPR041479">
    <property type="entry name" value="TetR_CgmR_C"/>
</dbReference>
<evidence type="ECO:0000256" key="4">
    <source>
        <dbReference type="PROSITE-ProRule" id="PRU00335"/>
    </source>
</evidence>
<protein>
    <submittedName>
        <fullName evidence="7">TetR/AcrR family transcriptional regulator</fullName>
    </submittedName>
</protein>
<dbReference type="EMBL" id="JACCEW010000003">
    <property type="protein sequence ID" value="NYT37273.1"/>
    <property type="molecule type" value="Genomic_DNA"/>
</dbReference>
<evidence type="ECO:0000256" key="2">
    <source>
        <dbReference type="ARBA" id="ARBA00023125"/>
    </source>
</evidence>
<dbReference type="PANTHER" id="PTHR30055:SF234">
    <property type="entry name" value="HTH-TYPE TRANSCRIPTIONAL REGULATOR BETI"/>
    <property type="match status" value="1"/>
</dbReference>
<dbReference type="GO" id="GO:0000976">
    <property type="term" value="F:transcription cis-regulatory region binding"/>
    <property type="evidence" value="ECO:0007669"/>
    <property type="project" value="TreeGrafter"/>
</dbReference>
<keyword evidence="8" id="KW-1185">Reference proteome</keyword>
<feature type="domain" description="HTH tetR-type" evidence="6">
    <location>
        <begin position="12"/>
        <end position="72"/>
    </location>
</feature>
<dbReference type="AlphaFoldDB" id="A0A853FAZ9"/>
<dbReference type="GO" id="GO:0003700">
    <property type="term" value="F:DNA-binding transcription factor activity"/>
    <property type="evidence" value="ECO:0007669"/>
    <property type="project" value="TreeGrafter"/>
</dbReference>
<dbReference type="SUPFAM" id="SSF46689">
    <property type="entry name" value="Homeodomain-like"/>
    <property type="match status" value="1"/>
</dbReference>
<evidence type="ECO:0000313" key="7">
    <source>
        <dbReference type="EMBL" id="NYT37273.1"/>
    </source>
</evidence>
<sequence length="217" mass="24194">MSQPQKNKRGRPSARDKILDAALDVISEVGTTGLTLDAVASRCGISKGGLLYHFPFKEQLLYAANEQLVRRRLAARAVEEAILPDTPSRELKAYVMASVNNRSGNDFISTRMLAVGSLADESAEPIRQYFKDRFPPFEEKVGFDRAALVHVATEGLWFMEMLHLSPFSPEQRERLVHSILALADADGKQADKNTRHTKTGPSVKKYKNRAKETDHGN</sequence>
<keyword evidence="1" id="KW-0805">Transcription regulation</keyword>
<dbReference type="PANTHER" id="PTHR30055">
    <property type="entry name" value="HTH-TYPE TRANSCRIPTIONAL REGULATOR RUTR"/>
    <property type="match status" value="1"/>
</dbReference>
<evidence type="ECO:0000259" key="6">
    <source>
        <dbReference type="PROSITE" id="PS50977"/>
    </source>
</evidence>
<proteinExistence type="predicted"/>
<evidence type="ECO:0000313" key="8">
    <source>
        <dbReference type="Proteomes" id="UP000580517"/>
    </source>
</evidence>
<dbReference type="InterPro" id="IPR050109">
    <property type="entry name" value="HTH-type_TetR-like_transc_reg"/>
</dbReference>
<feature type="DNA-binding region" description="H-T-H motif" evidence="4">
    <location>
        <begin position="35"/>
        <end position="54"/>
    </location>
</feature>
<dbReference type="PRINTS" id="PR00455">
    <property type="entry name" value="HTHTETR"/>
</dbReference>
<organism evidence="7 8">
    <name type="scientific">Allopusillimonas soli</name>
    <dbReference type="NCBI Taxonomy" id="659016"/>
    <lineage>
        <taxon>Bacteria</taxon>
        <taxon>Pseudomonadati</taxon>
        <taxon>Pseudomonadota</taxon>
        <taxon>Betaproteobacteria</taxon>
        <taxon>Burkholderiales</taxon>
        <taxon>Alcaligenaceae</taxon>
        <taxon>Allopusillimonas</taxon>
    </lineage>
</organism>
<dbReference type="PROSITE" id="PS50977">
    <property type="entry name" value="HTH_TETR_2"/>
    <property type="match status" value="1"/>
</dbReference>
<dbReference type="Gene3D" id="1.10.357.10">
    <property type="entry name" value="Tetracycline Repressor, domain 2"/>
    <property type="match status" value="1"/>
</dbReference>